<dbReference type="EMBL" id="LSRX01001062">
    <property type="protein sequence ID" value="OLP84165.1"/>
    <property type="molecule type" value="Genomic_DNA"/>
</dbReference>
<protein>
    <submittedName>
        <fullName evidence="2">Uncharacterized protein</fullName>
    </submittedName>
</protein>
<feature type="compositionally biased region" description="Acidic residues" evidence="1">
    <location>
        <begin position="216"/>
        <end position="235"/>
    </location>
</feature>
<dbReference type="AlphaFoldDB" id="A0A1Q9CMM7"/>
<gene>
    <name evidence="2" type="ORF">AK812_SmicGene34994</name>
</gene>
<keyword evidence="3" id="KW-1185">Reference proteome</keyword>
<accession>A0A1Q9CMM7</accession>
<evidence type="ECO:0000313" key="3">
    <source>
        <dbReference type="Proteomes" id="UP000186817"/>
    </source>
</evidence>
<feature type="region of interest" description="Disordered" evidence="1">
    <location>
        <begin position="209"/>
        <end position="254"/>
    </location>
</feature>
<evidence type="ECO:0000313" key="2">
    <source>
        <dbReference type="EMBL" id="OLP84165.1"/>
    </source>
</evidence>
<reference evidence="2 3" key="1">
    <citation type="submission" date="2016-02" db="EMBL/GenBank/DDBJ databases">
        <title>Genome analysis of coral dinoflagellate symbionts highlights evolutionary adaptations to a symbiotic lifestyle.</title>
        <authorList>
            <person name="Aranda M."/>
            <person name="Li Y."/>
            <person name="Liew Y.J."/>
            <person name="Baumgarten S."/>
            <person name="Simakov O."/>
            <person name="Wilson M."/>
            <person name="Piel J."/>
            <person name="Ashoor H."/>
            <person name="Bougouffa S."/>
            <person name="Bajic V.B."/>
            <person name="Ryu T."/>
            <person name="Ravasi T."/>
            <person name="Bayer T."/>
            <person name="Micklem G."/>
            <person name="Kim H."/>
            <person name="Bhak J."/>
            <person name="Lajeunesse T.C."/>
            <person name="Voolstra C.R."/>
        </authorList>
    </citation>
    <scope>NUCLEOTIDE SEQUENCE [LARGE SCALE GENOMIC DNA]</scope>
    <source>
        <strain evidence="2 3">CCMP2467</strain>
    </source>
</reference>
<dbReference type="Proteomes" id="UP000186817">
    <property type="component" value="Unassembled WGS sequence"/>
</dbReference>
<organism evidence="2 3">
    <name type="scientific">Symbiodinium microadriaticum</name>
    <name type="common">Dinoflagellate</name>
    <name type="synonym">Zooxanthella microadriatica</name>
    <dbReference type="NCBI Taxonomy" id="2951"/>
    <lineage>
        <taxon>Eukaryota</taxon>
        <taxon>Sar</taxon>
        <taxon>Alveolata</taxon>
        <taxon>Dinophyceae</taxon>
        <taxon>Suessiales</taxon>
        <taxon>Symbiodiniaceae</taxon>
        <taxon>Symbiodinium</taxon>
    </lineage>
</organism>
<evidence type="ECO:0000256" key="1">
    <source>
        <dbReference type="SAM" id="MobiDB-lite"/>
    </source>
</evidence>
<comment type="caution">
    <text evidence="2">The sequence shown here is derived from an EMBL/GenBank/DDBJ whole genome shotgun (WGS) entry which is preliminary data.</text>
</comment>
<sequence>MYLEQALRLQLLGREAQAFSQVADKRLPLEEEQFVNAQEVAVAREMEKAGSIRGVSTANMRLPAEEASAIFHLLDIRLKPCAKTRLDSEFFMKCHSRQCGAMVRTAAEIRDWVIRENLSGRISAKAIELVTAGGLEALTDEWLKQHGVVMLTARSRALLAAKVSLDSGTKACRFGRTEVIHFEVEEPAPSPCSRSGDHAPEALFFRQAQQKAKNDDGEDEEVETDDDETDSDDDVTFFYQPPLRGEASRTAKLKTLRSDETVPAAPIADDLTPSPCVCARSARCS</sequence>
<proteinExistence type="predicted"/>
<dbReference type="OrthoDB" id="429149at2759"/>
<name>A0A1Q9CMM7_SYMMI</name>